<name>A0A9P6GX60_9MICR</name>
<sequence length="295" mass="35295">VLKGFIYIDSAEFSRKHETKSEQSTVGKFNFDYKILVKCISDILNNINTIFELDLKKEEVIFDVSDNLKNDKNFEQIERKIAGVTFKKLDHIHKPNIFLLSFKYWNKYDDKKSCFFYYYLRTVTKDFISTLEKPVCIKTFLNHLIYEIQNLKVEKREMRSLILTIILSFNTKEEEQKELLKFLVCESLIFLNFTNSQRDEEYFCSEDMFYILSKIFHRFFYGNKNDRSNHSFNSANKLKTKTDKQVKICDLKQYPFRTSDLLIFRIIGLNNYVHQILKGFFESKGLRIIKDKSIS</sequence>
<accession>A0A9P6GX60</accession>
<feature type="non-terminal residue" evidence="1">
    <location>
        <position position="295"/>
    </location>
</feature>
<reference evidence="1 2" key="1">
    <citation type="journal article" date="2020" name="Genome Biol. Evol.">
        <title>Comparative genomics of strictly vertically transmitted, feminizing microsporidia endosymbionts of amphipod crustaceans.</title>
        <authorList>
            <person name="Cormier A."/>
            <person name="Chebbi M.A."/>
            <person name="Giraud I."/>
            <person name="Wattier R."/>
            <person name="Teixeira M."/>
            <person name="Gilbert C."/>
            <person name="Rigaud T."/>
            <person name="Cordaux R."/>
        </authorList>
    </citation>
    <scope>NUCLEOTIDE SEQUENCE [LARGE SCALE GENOMIC DNA]</scope>
    <source>
        <strain evidence="1 2">Ou3-Ou53</strain>
    </source>
</reference>
<organism evidence="1 2">
    <name type="scientific">Nosema granulosis</name>
    <dbReference type="NCBI Taxonomy" id="83296"/>
    <lineage>
        <taxon>Eukaryota</taxon>
        <taxon>Fungi</taxon>
        <taxon>Fungi incertae sedis</taxon>
        <taxon>Microsporidia</taxon>
        <taxon>Nosematidae</taxon>
        <taxon>Nosema</taxon>
    </lineage>
</organism>
<comment type="caution">
    <text evidence="1">The sequence shown here is derived from an EMBL/GenBank/DDBJ whole genome shotgun (WGS) entry which is preliminary data.</text>
</comment>
<feature type="non-terminal residue" evidence="1">
    <location>
        <position position="1"/>
    </location>
</feature>
<keyword evidence="2" id="KW-1185">Reference proteome</keyword>
<protein>
    <submittedName>
        <fullName evidence="1">Uncharacterized protein</fullName>
    </submittedName>
</protein>
<dbReference type="Proteomes" id="UP000740883">
    <property type="component" value="Unassembled WGS sequence"/>
</dbReference>
<evidence type="ECO:0000313" key="2">
    <source>
        <dbReference type="Proteomes" id="UP000740883"/>
    </source>
</evidence>
<evidence type="ECO:0000313" key="1">
    <source>
        <dbReference type="EMBL" id="KAF9748550.1"/>
    </source>
</evidence>
<dbReference type="AlphaFoldDB" id="A0A9P6GX60"/>
<gene>
    <name evidence="1" type="ORF">NGRA_3495</name>
</gene>
<proteinExistence type="predicted"/>
<dbReference type="EMBL" id="SBJO01001262">
    <property type="protein sequence ID" value="KAF9748550.1"/>
    <property type="molecule type" value="Genomic_DNA"/>
</dbReference>